<reference evidence="4" key="1">
    <citation type="journal article" date="2019" name="Int. J. Syst. Evol. Microbiol.">
        <title>The Global Catalogue of Microorganisms (GCM) 10K type strain sequencing project: providing services to taxonomists for standard genome sequencing and annotation.</title>
        <authorList>
            <consortium name="The Broad Institute Genomics Platform"/>
            <consortium name="The Broad Institute Genome Sequencing Center for Infectious Disease"/>
            <person name="Wu L."/>
            <person name="Ma J."/>
        </authorList>
    </citation>
    <scope>NUCLEOTIDE SEQUENCE [LARGE SCALE GENOMIC DNA]</scope>
    <source>
        <strain evidence="4">CCTCC AB 2013263</strain>
    </source>
</reference>
<evidence type="ECO:0000313" key="4">
    <source>
        <dbReference type="Proteomes" id="UP001595748"/>
    </source>
</evidence>
<protein>
    <submittedName>
        <fullName evidence="3">Uncharacterized protein</fullName>
    </submittedName>
</protein>
<dbReference type="RefSeq" id="WP_380077404.1">
    <property type="nucleotide sequence ID" value="NZ_JBHRZF010000114.1"/>
</dbReference>
<feature type="transmembrane region" description="Helical" evidence="2">
    <location>
        <begin position="28"/>
        <end position="48"/>
    </location>
</feature>
<sequence length="145" mass="16104">MSSDDRFGLQGDPEVREARRVRFGSDNIETLFLVMASLSALISTGLALMGGWDWSSFLLTLTLPVALWGWGLWFKARRSATPYKHLGLMVYLTMLGLRYAAELVADTTPKNRLRIQSIFPNRVSGRKYGSGRRGAHSGAVPGWAK</sequence>
<dbReference type="EMBL" id="JBHRZF010000114">
    <property type="protein sequence ID" value="MFC3860970.1"/>
    <property type="molecule type" value="Genomic_DNA"/>
</dbReference>
<keyword evidence="2" id="KW-0812">Transmembrane</keyword>
<evidence type="ECO:0000256" key="2">
    <source>
        <dbReference type="SAM" id="Phobius"/>
    </source>
</evidence>
<feature type="transmembrane region" description="Helical" evidence="2">
    <location>
        <begin position="54"/>
        <end position="74"/>
    </location>
</feature>
<gene>
    <name evidence="3" type="ORF">ACFOPQ_09365</name>
</gene>
<proteinExistence type="predicted"/>
<keyword evidence="2" id="KW-0472">Membrane</keyword>
<feature type="region of interest" description="Disordered" evidence="1">
    <location>
        <begin position="126"/>
        <end position="145"/>
    </location>
</feature>
<evidence type="ECO:0000313" key="3">
    <source>
        <dbReference type="EMBL" id="MFC3860970.1"/>
    </source>
</evidence>
<keyword evidence="4" id="KW-1185">Reference proteome</keyword>
<accession>A0ABV8A6D2</accession>
<comment type="caution">
    <text evidence="3">The sequence shown here is derived from an EMBL/GenBank/DDBJ whole genome shotgun (WGS) entry which is preliminary data.</text>
</comment>
<keyword evidence="2" id="KW-1133">Transmembrane helix</keyword>
<organism evidence="3 4">
    <name type="scientific">Deinococcus antarcticus</name>
    <dbReference type="NCBI Taxonomy" id="1298767"/>
    <lineage>
        <taxon>Bacteria</taxon>
        <taxon>Thermotogati</taxon>
        <taxon>Deinococcota</taxon>
        <taxon>Deinococci</taxon>
        <taxon>Deinococcales</taxon>
        <taxon>Deinococcaceae</taxon>
        <taxon>Deinococcus</taxon>
    </lineage>
</organism>
<evidence type="ECO:0000256" key="1">
    <source>
        <dbReference type="SAM" id="MobiDB-lite"/>
    </source>
</evidence>
<name>A0ABV8A6D2_9DEIO</name>
<dbReference type="Proteomes" id="UP001595748">
    <property type="component" value="Unassembled WGS sequence"/>
</dbReference>